<keyword evidence="2" id="KW-1185">Reference proteome</keyword>
<name>A0A0K1L759_9VIRU</name>
<evidence type="ECO:0000313" key="2">
    <source>
        <dbReference type="Proteomes" id="UP000201485"/>
    </source>
</evidence>
<dbReference type="GeneID" id="25479104"/>
<sequence length="304" mass="35688">MWSYLNREFNGFKPTNYFENTINFVFSTWVALKQTAVTNLFATTAINNAQKLSKQNIPMLIMYSRLNMPKHEQSKMHEMFVNHNNMHVLCLEDVIPFESYKHQYTADLCLLDYLRIDIIKNYKLILQTLRREASDIFTTMLNTNNGNSMMYLDMDIDLISDKMPSIIYTPKGMCSFPNLNILFAQSDHLGKLNDPNSAMQYILSGEAYENARIYYKQKGRSYKPTLANGENCMLCVAYTEIEYFKNCVDDNSLIIDFHCDPACYTFNPNCRDSINSDPLYIVHHTMMYLQLRQHMHHRSDKSWH</sequence>
<dbReference type="KEGG" id="vg:25479104"/>
<dbReference type="EMBL" id="KR139659">
    <property type="protein sequence ID" value="AKU37470.1"/>
    <property type="molecule type" value="Genomic_DNA"/>
</dbReference>
<accession>A0A0K1L759</accession>
<proteinExistence type="predicted"/>
<gene>
    <name evidence="1" type="ORF">SDDV_055</name>
</gene>
<dbReference type="Proteomes" id="UP000201485">
    <property type="component" value="Segment"/>
</dbReference>
<reference evidence="1 2" key="1">
    <citation type="journal article" date="2015" name="PLoS Pathog.">
        <title>A Novel Virus Causes Scale Drop Disease in Lates calcarifer.</title>
        <authorList>
            <person name="de Groof A."/>
            <person name="Guelen L."/>
            <person name="Deijs M."/>
            <person name="van der Wal Y."/>
            <person name="Miyata M."/>
            <person name="Ng K.S."/>
            <person name="van Grinsven L."/>
            <person name="Simmelink B."/>
            <person name="Biermann Y."/>
            <person name="Grisez L."/>
            <person name="van Lent J."/>
            <person name="de Ronde A."/>
            <person name="Chang S.F."/>
            <person name="Schrier C."/>
            <person name="van der Hoek L."/>
        </authorList>
    </citation>
    <scope>NUCLEOTIDE SEQUENCE [LARGE SCALE GENOMIC DNA]</scope>
    <source>
        <strain evidence="1">C4575</strain>
    </source>
</reference>
<protein>
    <submittedName>
        <fullName evidence="1">ORF_055R</fullName>
    </submittedName>
</protein>
<dbReference type="OrthoDB" id="20573at10239"/>
<evidence type="ECO:0000313" key="1">
    <source>
        <dbReference type="EMBL" id="AKU37470.1"/>
    </source>
</evidence>
<dbReference type="RefSeq" id="YP_009163816.1">
    <property type="nucleotide sequence ID" value="NC_027778.1"/>
</dbReference>
<organism evidence="1 2">
    <name type="scientific">Scale drop disease virus</name>
    <dbReference type="NCBI Taxonomy" id="1697349"/>
    <lineage>
        <taxon>Viruses</taxon>
        <taxon>Varidnaviria</taxon>
        <taxon>Bamfordvirae</taxon>
        <taxon>Nucleocytoviricota</taxon>
        <taxon>Megaviricetes</taxon>
        <taxon>Pimascovirales</taxon>
        <taxon>Pimascovirales incertae sedis</taxon>
        <taxon>Iridoviridae</taxon>
        <taxon>Alphairidovirinae</taxon>
        <taxon>Megalocytivirus</taxon>
        <taxon>Megalocytivirus lates1</taxon>
    </lineage>
</organism>